<name>A0AAD5A676_SILAS</name>
<accession>A0AAD5A676</accession>
<comment type="caution">
    <text evidence="1">The sequence shown here is derived from an EMBL/GenBank/DDBJ whole genome shotgun (WGS) entry which is preliminary data.</text>
</comment>
<dbReference type="AlphaFoldDB" id="A0AAD5A676"/>
<keyword evidence="2" id="KW-1185">Reference proteome</keyword>
<evidence type="ECO:0000313" key="2">
    <source>
        <dbReference type="Proteomes" id="UP001205998"/>
    </source>
</evidence>
<protein>
    <submittedName>
        <fullName evidence="1">Uncharacterized protein</fullName>
    </submittedName>
</protein>
<dbReference type="Proteomes" id="UP001205998">
    <property type="component" value="Unassembled WGS sequence"/>
</dbReference>
<organism evidence="1 2">
    <name type="scientific">Silurus asotus</name>
    <name type="common">Amur catfish</name>
    <name type="synonym">Parasilurus asotus</name>
    <dbReference type="NCBI Taxonomy" id="30991"/>
    <lineage>
        <taxon>Eukaryota</taxon>
        <taxon>Metazoa</taxon>
        <taxon>Chordata</taxon>
        <taxon>Craniata</taxon>
        <taxon>Vertebrata</taxon>
        <taxon>Euteleostomi</taxon>
        <taxon>Actinopterygii</taxon>
        <taxon>Neopterygii</taxon>
        <taxon>Teleostei</taxon>
        <taxon>Ostariophysi</taxon>
        <taxon>Siluriformes</taxon>
        <taxon>Siluridae</taxon>
        <taxon>Silurus</taxon>
    </lineage>
</organism>
<sequence length="104" mass="11412">MTQDLDWAIALAEAVDEVQTGRSRVVIGHSSQERACAQAIPPLHPNVKGRAWLQHTYVHVHSETSGLPGITCSSTGNSDSNKQIFWKSSLMTPGFSAQAQRRRN</sequence>
<dbReference type="EMBL" id="MU574732">
    <property type="protein sequence ID" value="KAI5610190.1"/>
    <property type="molecule type" value="Genomic_DNA"/>
</dbReference>
<reference evidence="1" key="1">
    <citation type="submission" date="2018-07" db="EMBL/GenBank/DDBJ databases">
        <title>Comparative genomics of catfishes provides insights into carnivory and benthic adaptation.</title>
        <authorList>
            <person name="Zhang Y."/>
            <person name="Wang D."/>
            <person name="Peng Z."/>
            <person name="Zheng S."/>
            <person name="Shao F."/>
            <person name="Tao W."/>
        </authorList>
    </citation>
    <scope>NUCLEOTIDE SEQUENCE</scope>
    <source>
        <strain evidence="1">Chongqing</strain>
    </source>
</reference>
<gene>
    <name evidence="1" type="ORF">C0J50_5543</name>
</gene>
<evidence type="ECO:0000313" key="1">
    <source>
        <dbReference type="EMBL" id="KAI5610190.1"/>
    </source>
</evidence>
<proteinExistence type="predicted"/>